<dbReference type="GO" id="GO:0031293">
    <property type="term" value="P:membrane protein intracellular domain proteolysis"/>
    <property type="evidence" value="ECO:0007669"/>
    <property type="project" value="TreeGrafter"/>
</dbReference>
<keyword evidence="1" id="KW-1133">Transmembrane helix</keyword>
<organism evidence="2 3">
    <name type="scientific">Candidatus Magnetoglobus multicellularis str. Araruama</name>
    <dbReference type="NCBI Taxonomy" id="890399"/>
    <lineage>
        <taxon>Bacteria</taxon>
        <taxon>Pseudomonadati</taxon>
        <taxon>Thermodesulfobacteriota</taxon>
        <taxon>Desulfobacteria</taxon>
        <taxon>Desulfobacterales</taxon>
        <taxon>Desulfobacteraceae</taxon>
        <taxon>Candidatus Magnetoglobus</taxon>
    </lineage>
</organism>
<dbReference type="AlphaFoldDB" id="A0A1V1P6C6"/>
<feature type="transmembrane region" description="Helical" evidence="1">
    <location>
        <begin position="277"/>
        <end position="299"/>
    </location>
</feature>
<accession>A0A1V1P6C6</accession>
<dbReference type="EMBL" id="ATBP01000427">
    <property type="protein sequence ID" value="ETR70417.1"/>
    <property type="molecule type" value="Genomic_DNA"/>
</dbReference>
<dbReference type="GO" id="GO:0004222">
    <property type="term" value="F:metalloendopeptidase activity"/>
    <property type="evidence" value="ECO:0007669"/>
    <property type="project" value="InterPro"/>
</dbReference>
<dbReference type="GO" id="GO:0016020">
    <property type="term" value="C:membrane"/>
    <property type="evidence" value="ECO:0007669"/>
    <property type="project" value="InterPro"/>
</dbReference>
<proteinExistence type="predicted"/>
<reference evidence="3" key="1">
    <citation type="submission" date="2012-11" db="EMBL/GenBank/DDBJ databases">
        <authorList>
            <person name="Lucero-Rivera Y.E."/>
            <person name="Tovar-Ramirez D."/>
        </authorList>
    </citation>
    <scope>NUCLEOTIDE SEQUENCE [LARGE SCALE GENOMIC DNA]</scope>
    <source>
        <strain evidence="3">Araruama</strain>
    </source>
</reference>
<protein>
    <submittedName>
        <fullName evidence="2">Peptidase M50</fullName>
    </submittedName>
</protein>
<feature type="transmembrane region" description="Helical" evidence="1">
    <location>
        <begin position="387"/>
        <end position="405"/>
    </location>
</feature>
<evidence type="ECO:0000313" key="3">
    <source>
        <dbReference type="Proteomes" id="UP000189670"/>
    </source>
</evidence>
<evidence type="ECO:0000313" key="2">
    <source>
        <dbReference type="EMBL" id="ETR70417.1"/>
    </source>
</evidence>
<dbReference type="PANTHER" id="PTHR13325:SF3">
    <property type="entry name" value="MEMBRANE-BOUND TRANSCRIPTION FACTOR SITE-2 PROTEASE"/>
    <property type="match status" value="1"/>
</dbReference>
<evidence type="ECO:0000256" key="1">
    <source>
        <dbReference type="SAM" id="Phobius"/>
    </source>
</evidence>
<feature type="transmembrane region" description="Helical" evidence="1">
    <location>
        <begin position="185"/>
        <end position="203"/>
    </location>
</feature>
<dbReference type="GO" id="GO:0005737">
    <property type="term" value="C:cytoplasm"/>
    <property type="evidence" value="ECO:0007669"/>
    <property type="project" value="TreeGrafter"/>
</dbReference>
<sequence>MSDVLPQLRSDLVVKKQTIACQNSYIAIIKDPVKKKYFRFEEEEYFVISHLDGIKTAEDIAHLYNRQFYDNLTGEDIEEFIAHIKDNDLLEKDLAALNTFLYEQLKEQRKSKIRQAKGSALYFRVPLVDPNTFFSKVMPYIQWFWARPCIMFMNLVMISAVIVLFQNYGDFKAGMAHIFDFTSQSLLQLFILWATVMSVIAIHELGHGLTCRRFGGECHEIGFLFMFFNPCMYANVNDAWLFENKQHRLYVTFAGCFIEFLVGSIAVYVWVLTQQGAMINMLAFKVIVVCFFSAIFMNFNPLMKFDGYFALSDYLEMPNLRDRSKEYLSYLISTKIFRLKKEFDCITKRERWILGVFGALVTIYMFNVLTGLIFLAGGFLISTLHGLGLLILCVILYKFFGRMVGKLINFIRLIMTEHQTFFSRRSVRLTGFTLLIGMLYGFIFSRYHSILI</sequence>
<keyword evidence="1" id="KW-0472">Membrane</keyword>
<feature type="transmembrane region" description="Helical" evidence="1">
    <location>
        <begin position="426"/>
        <end position="447"/>
    </location>
</feature>
<keyword evidence="1" id="KW-0812">Transmembrane</keyword>
<feature type="transmembrane region" description="Helical" evidence="1">
    <location>
        <begin position="249"/>
        <end position="271"/>
    </location>
</feature>
<feature type="transmembrane region" description="Helical" evidence="1">
    <location>
        <begin position="144"/>
        <end position="165"/>
    </location>
</feature>
<name>A0A1V1P6C6_9BACT</name>
<gene>
    <name evidence="2" type="ORF">OMM_03256</name>
</gene>
<dbReference type="Proteomes" id="UP000189670">
    <property type="component" value="Unassembled WGS sequence"/>
</dbReference>
<comment type="caution">
    <text evidence="2">The sequence shown here is derived from an EMBL/GenBank/DDBJ whole genome shotgun (WGS) entry which is preliminary data.</text>
</comment>
<feature type="transmembrane region" description="Helical" evidence="1">
    <location>
        <begin position="352"/>
        <end position="381"/>
    </location>
</feature>
<dbReference type="PANTHER" id="PTHR13325">
    <property type="entry name" value="PROTEASE M50 MEMBRANE-BOUND TRANSCRIPTION FACTOR SITE 2 PROTEASE"/>
    <property type="match status" value="1"/>
</dbReference>
<dbReference type="InterPro" id="IPR001193">
    <property type="entry name" value="MBTPS2"/>
</dbReference>